<dbReference type="SUPFAM" id="SSF56645">
    <property type="entry name" value="Acyl-CoA dehydrogenase NM domain-like"/>
    <property type="match status" value="1"/>
</dbReference>
<accession>A0ABV7NU75</accession>
<gene>
    <name evidence="2" type="ORF">ACFOSH_06375</name>
</gene>
<organism evidence="2 3">
    <name type="scientific">Amycolatopsis speibonae</name>
    <dbReference type="NCBI Taxonomy" id="1450224"/>
    <lineage>
        <taxon>Bacteria</taxon>
        <taxon>Bacillati</taxon>
        <taxon>Actinomycetota</taxon>
        <taxon>Actinomycetes</taxon>
        <taxon>Pseudonocardiales</taxon>
        <taxon>Pseudonocardiaceae</taxon>
        <taxon>Amycolatopsis</taxon>
    </lineage>
</organism>
<evidence type="ECO:0000256" key="1">
    <source>
        <dbReference type="SAM" id="MobiDB-lite"/>
    </source>
</evidence>
<evidence type="ECO:0000313" key="3">
    <source>
        <dbReference type="Proteomes" id="UP001595645"/>
    </source>
</evidence>
<protein>
    <submittedName>
        <fullName evidence="2">Uncharacterized protein</fullName>
    </submittedName>
</protein>
<keyword evidence="3" id="KW-1185">Reference proteome</keyword>
<dbReference type="InterPro" id="IPR009100">
    <property type="entry name" value="AcylCoA_DH/oxidase_NM_dom_sf"/>
</dbReference>
<dbReference type="RefSeq" id="WP_378237750.1">
    <property type="nucleotide sequence ID" value="NZ_JBHRWK010000012.1"/>
</dbReference>
<sequence length="137" mass="14408">MSAVREHGEGPVGRYGWRAPRATGAAVADRLVVSATRTDNGEKLTFVVDARADGITFPGAWDNVGQRLTASGAVRFEAVRVDRDDVLGAQPEDQSDPKVPRISLAAIGFTVRCGQSDAGPVHPGRIRRAGRDGAGST</sequence>
<feature type="region of interest" description="Disordered" evidence="1">
    <location>
        <begin position="115"/>
        <end position="137"/>
    </location>
</feature>
<proteinExistence type="predicted"/>
<dbReference type="Gene3D" id="2.40.110.10">
    <property type="entry name" value="Butyryl-CoA Dehydrogenase, subunit A, domain 2"/>
    <property type="match status" value="1"/>
</dbReference>
<reference evidence="3" key="1">
    <citation type="journal article" date="2019" name="Int. J. Syst. Evol. Microbiol.">
        <title>The Global Catalogue of Microorganisms (GCM) 10K type strain sequencing project: providing services to taxonomists for standard genome sequencing and annotation.</title>
        <authorList>
            <consortium name="The Broad Institute Genomics Platform"/>
            <consortium name="The Broad Institute Genome Sequencing Center for Infectious Disease"/>
            <person name="Wu L."/>
            <person name="Ma J."/>
        </authorList>
    </citation>
    <scope>NUCLEOTIDE SEQUENCE [LARGE SCALE GENOMIC DNA]</scope>
    <source>
        <strain evidence="3">CGMCC 4.7676</strain>
    </source>
</reference>
<dbReference type="InterPro" id="IPR046373">
    <property type="entry name" value="Acyl-CoA_Oxase/DH_mid-dom_sf"/>
</dbReference>
<name>A0ABV7NU75_9PSEU</name>
<dbReference type="Proteomes" id="UP001595645">
    <property type="component" value="Unassembled WGS sequence"/>
</dbReference>
<dbReference type="EMBL" id="JBHRWK010000012">
    <property type="protein sequence ID" value="MFC3449056.1"/>
    <property type="molecule type" value="Genomic_DNA"/>
</dbReference>
<evidence type="ECO:0000313" key="2">
    <source>
        <dbReference type="EMBL" id="MFC3449056.1"/>
    </source>
</evidence>
<comment type="caution">
    <text evidence="2">The sequence shown here is derived from an EMBL/GenBank/DDBJ whole genome shotgun (WGS) entry which is preliminary data.</text>
</comment>